<dbReference type="Proteomes" id="UP001595867">
    <property type="component" value="Unassembled WGS sequence"/>
</dbReference>
<organism evidence="2 3">
    <name type="scientific">Actinoplanes subglobosus</name>
    <dbReference type="NCBI Taxonomy" id="1547892"/>
    <lineage>
        <taxon>Bacteria</taxon>
        <taxon>Bacillati</taxon>
        <taxon>Actinomycetota</taxon>
        <taxon>Actinomycetes</taxon>
        <taxon>Micromonosporales</taxon>
        <taxon>Micromonosporaceae</taxon>
        <taxon>Actinoplanes</taxon>
    </lineage>
</organism>
<evidence type="ECO:0000259" key="1">
    <source>
        <dbReference type="Pfam" id="PF13676"/>
    </source>
</evidence>
<dbReference type="InterPro" id="IPR000157">
    <property type="entry name" value="TIR_dom"/>
</dbReference>
<name>A0ABV8IHX8_9ACTN</name>
<sequence length="191" mass="21157">MSDEVFISYRKSDAAAEARLIADRVNQRFGNGSAFFDNQSIELGTDFRRRLWRSLAGCRAVIAVVGPDWAGVVEGGGRRIDRKNDFVRSEIECALRERLRIIPVLVRNAAQPDAASLPKSLRPLADRQYLTITHRSADRDLNYLMDQLTETTPAAHVAVPVLTDRGGIHISGGRIRGDVVNGSKTVNHHGR</sequence>
<dbReference type="EMBL" id="JBHSBL010000002">
    <property type="protein sequence ID" value="MFC4063500.1"/>
    <property type="molecule type" value="Genomic_DNA"/>
</dbReference>
<dbReference type="InterPro" id="IPR035897">
    <property type="entry name" value="Toll_tir_struct_dom_sf"/>
</dbReference>
<dbReference type="Gene3D" id="3.40.50.10140">
    <property type="entry name" value="Toll/interleukin-1 receptor homology (TIR) domain"/>
    <property type="match status" value="1"/>
</dbReference>
<protein>
    <submittedName>
        <fullName evidence="2">Toll/interleukin-1 receptor domain-containing protein</fullName>
    </submittedName>
</protein>
<feature type="domain" description="TIR" evidence="1">
    <location>
        <begin position="5"/>
        <end position="136"/>
    </location>
</feature>
<evidence type="ECO:0000313" key="2">
    <source>
        <dbReference type="EMBL" id="MFC4063500.1"/>
    </source>
</evidence>
<evidence type="ECO:0000313" key="3">
    <source>
        <dbReference type="Proteomes" id="UP001595867"/>
    </source>
</evidence>
<keyword evidence="2" id="KW-0675">Receptor</keyword>
<proteinExistence type="predicted"/>
<gene>
    <name evidence="2" type="ORF">ACFO0C_01055</name>
</gene>
<comment type="caution">
    <text evidence="2">The sequence shown here is derived from an EMBL/GenBank/DDBJ whole genome shotgun (WGS) entry which is preliminary data.</text>
</comment>
<dbReference type="SUPFAM" id="SSF52200">
    <property type="entry name" value="Toll/Interleukin receptor TIR domain"/>
    <property type="match status" value="1"/>
</dbReference>
<keyword evidence="3" id="KW-1185">Reference proteome</keyword>
<dbReference type="RefSeq" id="WP_378064507.1">
    <property type="nucleotide sequence ID" value="NZ_JBHSBL010000002.1"/>
</dbReference>
<dbReference type="Pfam" id="PF13676">
    <property type="entry name" value="TIR_2"/>
    <property type="match status" value="1"/>
</dbReference>
<accession>A0ABV8IHX8</accession>
<reference evidence="3" key="1">
    <citation type="journal article" date="2019" name="Int. J. Syst. Evol. Microbiol.">
        <title>The Global Catalogue of Microorganisms (GCM) 10K type strain sequencing project: providing services to taxonomists for standard genome sequencing and annotation.</title>
        <authorList>
            <consortium name="The Broad Institute Genomics Platform"/>
            <consortium name="The Broad Institute Genome Sequencing Center for Infectious Disease"/>
            <person name="Wu L."/>
            <person name="Ma J."/>
        </authorList>
    </citation>
    <scope>NUCLEOTIDE SEQUENCE [LARGE SCALE GENOMIC DNA]</scope>
    <source>
        <strain evidence="3">TBRC 5832</strain>
    </source>
</reference>